<evidence type="ECO:0000313" key="3">
    <source>
        <dbReference type="Proteomes" id="UP001292094"/>
    </source>
</evidence>
<evidence type="ECO:0000256" key="1">
    <source>
        <dbReference type="SAM" id="MobiDB-lite"/>
    </source>
</evidence>
<feature type="compositionally biased region" description="Pro residues" evidence="1">
    <location>
        <begin position="14"/>
        <end position="32"/>
    </location>
</feature>
<evidence type="ECO:0000313" key="2">
    <source>
        <dbReference type="EMBL" id="KAK4312292.1"/>
    </source>
</evidence>
<dbReference type="AlphaFoldDB" id="A0AAE1PSM3"/>
<comment type="caution">
    <text evidence="2">The sequence shown here is derived from an EMBL/GenBank/DDBJ whole genome shotgun (WGS) entry which is preliminary data.</text>
</comment>
<keyword evidence="3" id="KW-1185">Reference proteome</keyword>
<dbReference type="Proteomes" id="UP001292094">
    <property type="component" value="Unassembled WGS sequence"/>
</dbReference>
<feature type="non-terminal residue" evidence="2">
    <location>
        <position position="1"/>
    </location>
</feature>
<proteinExistence type="predicted"/>
<feature type="region of interest" description="Disordered" evidence="1">
    <location>
        <begin position="1"/>
        <end position="32"/>
    </location>
</feature>
<sequence length="32" mass="3324">GDVMSTVGVKEVARPPPPLLTPHPTPTPPHTP</sequence>
<reference evidence="2" key="1">
    <citation type="submission" date="2023-11" db="EMBL/GenBank/DDBJ databases">
        <title>Genome assemblies of two species of porcelain crab, Petrolisthes cinctipes and Petrolisthes manimaculis (Anomura: Porcellanidae).</title>
        <authorList>
            <person name="Angst P."/>
        </authorList>
    </citation>
    <scope>NUCLEOTIDE SEQUENCE</scope>
    <source>
        <strain evidence="2">PB745_02</strain>
        <tissue evidence="2">Gill</tissue>
    </source>
</reference>
<protein>
    <submittedName>
        <fullName evidence="2">Uncharacterized protein</fullName>
    </submittedName>
</protein>
<name>A0AAE1PSM3_9EUCA</name>
<organism evidence="2 3">
    <name type="scientific">Petrolisthes manimaculis</name>
    <dbReference type="NCBI Taxonomy" id="1843537"/>
    <lineage>
        <taxon>Eukaryota</taxon>
        <taxon>Metazoa</taxon>
        <taxon>Ecdysozoa</taxon>
        <taxon>Arthropoda</taxon>
        <taxon>Crustacea</taxon>
        <taxon>Multicrustacea</taxon>
        <taxon>Malacostraca</taxon>
        <taxon>Eumalacostraca</taxon>
        <taxon>Eucarida</taxon>
        <taxon>Decapoda</taxon>
        <taxon>Pleocyemata</taxon>
        <taxon>Anomura</taxon>
        <taxon>Galatheoidea</taxon>
        <taxon>Porcellanidae</taxon>
        <taxon>Petrolisthes</taxon>
    </lineage>
</organism>
<gene>
    <name evidence="2" type="ORF">Pmani_016259</name>
</gene>
<dbReference type="EMBL" id="JAWZYT010001424">
    <property type="protein sequence ID" value="KAK4312292.1"/>
    <property type="molecule type" value="Genomic_DNA"/>
</dbReference>
<accession>A0AAE1PSM3</accession>